<feature type="transmembrane region" description="Helical" evidence="7">
    <location>
        <begin position="20"/>
        <end position="45"/>
    </location>
</feature>
<dbReference type="Gene3D" id="1.20.1560.10">
    <property type="entry name" value="ABC transporter type 1, transmembrane domain"/>
    <property type="match status" value="1"/>
</dbReference>
<dbReference type="Gene3D" id="3.40.50.300">
    <property type="entry name" value="P-loop containing nucleotide triphosphate hydrolases"/>
    <property type="match status" value="1"/>
</dbReference>
<dbReference type="PROSITE" id="PS50929">
    <property type="entry name" value="ABC_TM1F"/>
    <property type="match status" value="1"/>
</dbReference>
<evidence type="ECO:0000259" key="8">
    <source>
        <dbReference type="PROSITE" id="PS50893"/>
    </source>
</evidence>
<dbReference type="InterPro" id="IPR036640">
    <property type="entry name" value="ABC1_TM_sf"/>
</dbReference>
<dbReference type="PANTHER" id="PTHR43394">
    <property type="entry name" value="ATP-DEPENDENT PERMEASE MDL1, MITOCHONDRIAL"/>
    <property type="match status" value="1"/>
</dbReference>
<keyword evidence="3" id="KW-0547">Nucleotide-binding</keyword>
<dbReference type="InterPro" id="IPR003593">
    <property type="entry name" value="AAA+_ATPase"/>
</dbReference>
<evidence type="ECO:0000256" key="1">
    <source>
        <dbReference type="ARBA" id="ARBA00004651"/>
    </source>
</evidence>
<dbReference type="InterPro" id="IPR027417">
    <property type="entry name" value="P-loop_NTPase"/>
</dbReference>
<keyword evidence="11" id="KW-1185">Reference proteome</keyword>
<evidence type="ECO:0000259" key="9">
    <source>
        <dbReference type="PROSITE" id="PS50929"/>
    </source>
</evidence>
<name>A0ABS8WG26_9GAMM</name>
<evidence type="ECO:0000256" key="2">
    <source>
        <dbReference type="ARBA" id="ARBA00022692"/>
    </source>
</evidence>
<dbReference type="Pfam" id="PF00005">
    <property type="entry name" value="ABC_tran"/>
    <property type="match status" value="1"/>
</dbReference>
<dbReference type="SMART" id="SM00382">
    <property type="entry name" value="AAA"/>
    <property type="match status" value="1"/>
</dbReference>
<evidence type="ECO:0000256" key="4">
    <source>
        <dbReference type="ARBA" id="ARBA00022840"/>
    </source>
</evidence>
<dbReference type="InterPro" id="IPR003439">
    <property type="entry name" value="ABC_transporter-like_ATP-bd"/>
</dbReference>
<feature type="transmembrane region" description="Helical" evidence="7">
    <location>
        <begin position="57"/>
        <end position="79"/>
    </location>
</feature>
<dbReference type="InterPro" id="IPR039421">
    <property type="entry name" value="Type_1_exporter"/>
</dbReference>
<evidence type="ECO:0000256" key="3">
    <source>
        <dbReference type="ARBA" id="ARBA00022741"/>
    </source>
</evidence>
<keyword evidence="4 10" id="KW-0067">ATP-binding</keyword>
<dbReference type="CDD" id="cd18544">
    <property type="entry name" value="ABC_6TM_TmrA_like"/>
    <property type="match status" value="1"/>
</dbReference>
<feature type="domain" description="ABC transmembrane type-1" evidence="9">
    <location>
        <begin position="23"/>
        <end position="305"/>
    </location>
</feature>
<dbReference type="Proteomes" id="UP001201273">
    <property type="component" value="Unassembled WGS sequence"/>
</dbReference>
<feature type="domain" description="ABC transporter" evidence="8">
    <location>
        <begin position="336"/>
        <end position="570"/>
    </location>
</feature>
<dbReference type="Pfam" id="PF00664">
    <property type="entry name" value="ABC_membrane"/>
    <property type="match status" value="1"/>
</dbReference>
<dbReference type="SUPFAM" id="SSF90123">
    <property type="entry name" value="ABC transporter transmembrane region"/>
    <property type="match status" value="1"/>
</dbReference>
<comment type="subcellular location">
    <subcellularLocation>
        <location evidence="1">Cell membrane</location>
        <topology evidence="1">Multi-pass membrane protein</topology>
    </subcellularLocation>
</comment>
<evidence type="ECO:0000256" key="5">
    <source>
        <dbReference type="ARBA" id="ARBA00022989"/>
    </source>
</evidence>
<feature type="transmembrane region" description="Helical" evidence="7">
    <location>
        <begin position="137"/>
        <end position="156"/>
    </location>
</feature>
<keyword evidence="6 7" id="KW-0472">Membrane</keyword>
<dbReference type="GO" id="GO:0005524">
    <property type="term" value="F:ATP binding"/>
    <property type="evidence" value="ECO:0007669"/>
    <property type="project" value="UniProtKB-KW"/>
</dbReference>
<sequence length="580" mass="64072">MNTSVILRLLKYGLNHKAILVQASLLLLLATGLDMLAPWLTMIYIDQFVAVDHYQVNTLVGIAVIYIGVIIGANLLSYFQSLSYFDLSAKVIAELRQASFQHCLKLPMAYFHQHSNGETINRMTQDVEAVRHLFKNIIGRTIRDIFTVIAVIISMLLLNVQLALVCIAFIPVFIAVFVAYRHFSLPLHRKIKQQSAKINGFLNESLQQVLLLQVFNAQPRFIKRLNDKAQTNIALSQRNVTLEALLLRPMLELLAILMMAALILSLGAMPSNLLAFGLLFAFFAYLARFFEPIINLMQSQGELLQAVAAAERVFQLLDHDIESSGGSLQLNHCPTICFHQVSFAYVQGEPVLSNLDLTIAPGEFVALVGPTGSGKSTIAQLLKGYYQANSGHIQLDQHLISHYQTDGLRKAITLVDQKPFIMQASVRQNLLLDLVHPDDAQLHHVLAQVELAPWLASLPQGLDTSIDNNSPLLTLGQKQLLCFARALLQNSSVIILDEASASLDPASEQAIQRVIAQLRGKVSLLVIAHKLSNIKMADKIAVLQQGVLMQQGKHADLVKNKGAYQQLLASNDSPPSNIVA</sequence>
<feature type="transmembrane region" description="Helical" evidence="7">
    <location>
        <begin position="273"/>
        <end position="290"/>
    </location>
</feature>
<reference evidence="10 11" key="1">
    <citation type="journal article" date="2022" name="Environ. Microbiol. Rep.">
        <title>Eco-phylogenetic analyses reveal divergent evolution of vitamin B12 metabolism in the marine bacterial family 'Psychromonadaceae'.</title>
        <authorList>
            <person name="Jin X."/>
            <person name="Yang Y."/>
            <person name="Cao H."/>
            <person name="Gao B."/>
            <person name="Zhao Z."/>
        </authorList>
    </citation>
    <scope>NUCLEOTIDE SEQUENCE [LARGE SCALE GENOMIC DNA]</scope>
    <source>
        <strain evidence="10 11">MKS20</strain>
    </source>
</reference>
<dbReference type="InterPro" id="IPR011527">
    <property type="entry name" value="ABC1_TM_dom"/>
</dbReference>
<evidence type="ECO:0000256" key="7">
    <source>
        <dbReference type="SAM" id="Phobius"/>
    </source>
</evidence>
<dbReference type="EMBL" id="JAIMJA010000036">
    <property type="protein sequence ID" value="MCE2597225.1"/>
    <property type="molecule type" value="Genomic_DNA"/>
</dbReference>
<evidence type="ECO:0000313" key="10">
    <source>
        <dbReference type="EMBL" id="MCE2597225.1"/>
    </source>
</evidence>
<dbReference type="SUPFAM" id="SSF52540">
    <property type="entry name" value="P-loop containing nucleoside triphosphate hydrolases"/>
    <property type="match status" value="1"/>
</dbReference>
<keyword evidence="2 7" id="KW-0812">Transmembrane</keyword>
<keyword evidence="5 7" id="KW-1133">Transmembrane helix</keyword>
<proteinExistence type="predicted"/>
<gene>
    <name evidence="10" type="ORF">K6Y31_20845</name>
</gene>
<feature type="transmembrane region" description="Helical" evidence="7">
    <location>
        <begin position="245"/>
        <end position="267"/>
    </location>
</feature>
<evidence type="ECO:0000256" key="6">
    <source>
        <dbReference type="ARBA" id="ARBA00023136"/>
    </source>
</evidence>
<protein>
    <submittedName>
        <fullName evidence="10">ABC transporter ATP-binding protein/permease</fullName>
    </submittedName>
</protein>
<comment type="caution">
    <text evidence="10">The sequence shown here is derived from an EMBL/GenBank/DDBJ whole genome shotgun (WGS) entry which is preliminary data.</text>
</comment>
<accession>A0ABS8WG26</accession>
<dbReference type="PROSITE" id="PS50893">
    <property type="entry name" value="ABC_TRANSPORTER_2"/>
    <property type="match status" value="1"/>
</dbReference>
<evidence type="ECO:0000313" key="11">
    <source>
        <dbReference type="Proteomes" id="UP001201273"/>
    </source>
</evidence>
<organism evidence="10 11">
    <name type="scientific">Motilimonas cestriensis</name>
    <dbReference type="NCBI Taxonomy" id="2742685"/>
    <lineage>
        <taxon>Bacteria</taxon>
        <taxon>Pseudomonadati</taxon>
        <taxon>Pseudomonadota</taxon>
        <taxon>Gammaproteobacteria</taxon>
        <taxon>Alteromonadales</taxon>
        <taxon>Alteromonadales genera incertae sedis</taxon>
        <taxon>Motilimonas</taxon>
    </lineage>
</organism>
<dbReference type="PANTHER" id="PTHR43394:SF1">
    <property type="entry name" value="ATP-BINDING CASSETTE SUB-FAMILY B MEMBER 10, MITOCHONDRIAL"/>
    <property type="match status" value="1"/>
</dbReference>
<dbReference type="RefSeq" id="WP_233054977.1">
    <property type="nucleotide sequence ID" value="NZ_JAIMJA010000036.1"/>
</dbReference>